<sequence>MQKTRMEILHAVMEQPVGPKNDLSHTVEEIEAMSSKNASGLQAKSPTGRTNSGSPNRDITMYEGFTTQVEVRRTITSSLVRSIEDMDVKTRGNETAIVSGGKDQK</sequence>
<feature type="region of interest" description="Disordered" evidence="1">
    <location>
        <begin position="30"/>
        <end position="59"/>
    </location>
</feature>
<gene>
    <name evidence="2" type="primary">AlNc14C671G12382</name>
    <name evidence="2" type="ORF">ALNC14_139110</name>
</gene>
<name>F0X1R5_9STRA</name>
<feature type="compositionally biased region" description="Polar residues" evidence="1">
    <location>
        <begin position="34"/>
        <end position="57"/>
    </location>
</feature>
<organism evidence="2">
    <name type="scientific">Albugo laibachii Nc14</name>
    <dbReference type="NCBI Taxonomy" id="890382"/>
    <lineage>
        <taxon>Eukaryota</taxon>
        <taxon>Sar</taxon>
        <taxon>Stramenopiles</taxon>
        <taxon>Oomycota</taxon>
        <taxon>Peronosporomycetes</taxon>
        <taxon>Albuginales</taxon>
        <taxon>Albuginaceae</taxon>
        <taxon>Albugo</taxon>
    </lineage>
</organism>
<dbReference type="AlphaFoldDB" id="F0X1R5"/>
<reference evidence="2" key="1">
    <citation type="journal article" date="2011" name="PLoS Biol.">
        <title>Gene gain and loss during evolution of obligate parasitism in the white rust pathogen of Arabidopsis thaliana.</title>
        <authorList>
            <person name="Kemen E."/>
            <person name="Gardiner A."/>
            <person name="Schultz-Larsen T."/>
            <person name="Kemen A.C."/>
            <person name="Balmuth A.L."/>
            <person name="Robert-Seilaniantz A."/>
            <person name="Bailey K."/>
            <person name="Holub E."/>
            <person name="Studholme D.J."/>
            <person name="Maclean D."/>
            <person name="Jones J.D."/>
        </authorList>
    </citation>
    <scope>NUCLEOTIDE SEQUENCE</scope>
</reference>
<proteinExistence type="predicted"/>
<accession>F0X1R5</accession>
<dbReference type="EMBL" id="FR824662">
    <property type="protein sequence ID" value="CCA27767.1"/>
    <property type="molecule type" value="Genomic_DNA"/>
</dbReference>
<protein>
    <submittedName>
        <fullName evidence="2">AlNc14C671G12382 protein</fullName>
    </submittedName>
</protein>
<evidence type="ECO:0000313" key="2">
    <source>
        <dbReference type="EMBL" id="CCA27767.1"/>
    </source>
</evidence>
<reference evidence="2" key="2">
    <citation type="submission" date="2011-02" db="EMBL/GenBank/DDBJ databases">
        <authorList>
            <person name="MacLean D."/>
        </authorList>
    </citation>
    <scope>NUCLEOTIDE SEQUENCE</scope>
</reference>
<dbReference type="HOGENOM" id="CLU_2241640_0_0_1"/>
<evidence type="ECO:0000256" key="1">
    <source>
        <dbReference type="SAM" id="MobiDB-lite"/>
    </source>
</evidence>